<feature type="domain" description="TTF-type" evidence="2">
    <location>
        <begin position="147"/>
        <end position="240"/>
    </location>
</feature>
<evidence type="ECO:0000259" key="2">
    <source>
        <dbReference type="SMART" id="SM00597"/>
    </source>
</evidence>
<evidence type="ECO:0000313" key="4">
    <source>
        <dbReference type="Proteomes" id="UP001443914"/>
    </source>
</evidence>
<dbReference type="InterPro" id="IPR006580">
    <property type="entry name" value="Znf_TTF"/>
</dbReference>
<feature type="compositionally biased region" description="Low complexity" evidence="1">
    <location>
        <begin position="37"/>
        <end position="68"/>
    </location>
</feature>
<dbReference type="PANTHER" id="PTHR45749:SF35">
    <property type="entry name" value="AC-LIKE TRANSPOSASE-RELATED"/>
    <property type="match status" value="1"/>
</dbReference>
<dbReference type="Proteomes" id="UP001443914">
    <property type="component" value="Unassembled WGS sequence"/>
</dbReference>
<reference evidence="3" key="1">
    <citation type="submission" date="2024-03" db="EMBL/GenBank/DDBJ databases">
        <title>WGS assembly of Saponaria officinalis var. Norfolk2.</title>
        <authorList>
            <person name="Jenkins J."/>
            <person name="Shu S."/>
            <person name="Grimwood J."/>
            <person name="Barry K."/>
            <person name="Goodstein D."/>
            <person name="Schmutz J."/>
            <person name="Leebens-Mack J."/>
            <person name="Osbourn A."/>
        </authorList>
    </citation>
    <scope>NUCLEOTIDE SEQUENCE [LARGE SCALE GENOMIC DNA]</scope>
    <source>
        <strain evidence="3">JIC</strain>
    </source>
</reference>
<dbReference type="EMBL" id="JBDFQZ010000008">
    <property type="protein sequence ID" value="KAK9697680.1"/>
    <property type="molecule type" value="Genomic_DNA"/>
</dbReference>
<keyword evidence="4" id="KW-1185">Reference proteome</keyword>
<comment type="caution">
    <text evidence="3">The sequence shown here is derived from an EMBL/GenBank/DDBJ whole genome shotgun (WGS) entry which is preliminary data.</text>
</comment>
<dbReference type="SMART" id="SM00597">
    <property type="entry name" value="ZnF_TTF"/>
    <property type="match status" value="1"/>
</dbReference>
<protein>
    <recommendedName>
        <fullName evidence="2">TTF-type domain-containing protein</fullName>
    </recommendedName>
</protein>
<dbReference type="PANTHER" id="PTHR45749">
    <property type="match status" value="1"/>
</dbReference>
<gene>
    <name evidence="3" type="ORF">RND81_08G053500</name>
</gene>
<dbReference type="AlphaFoldDB" id="A0AAW1J423"/>
<evidence type="ECO:0000256" key="1">
    <source>
        <dbReference type="SAM" id="MobiDB-lite"/>
    </source>
</evidence>
<proteinExistence type="predicted"/>
<sequence length="287" mass="33569">MPPRIRKFDSGSEKRKKRKRIENVANCVRKDDFEVINDNNVNDDTNNNNNNNNNNTNDGDYNENNIDNNDNKNDDVTVEEGLDSKNDDVIVEEVEEVVGTNANNVENVLDIFDPRNWNALDTNTISILADKGPQRDLSFEKGPKDRWSRQFSSTWFTRVLSNGEKCDRDWLVYSKELDKVFCFCCKIFRKGAARGQLANEGFGNWSHLSDRLKEHENGIEHITNMTAWYDLRERLRKNKTIDKVAKKKMKKEKDHWKKLLQRIIYVVEFLAKHNLPFRGKKTKIVSK</sequence>
<feature type="region of interest" description="Disordered" evidence="1">
    <location>
        <begin position="37"/>
        <end position="85"/>
    </location>
</feature>
<evidence type="ECO:0000313" key="3">
    <source>
        <dbReference type="EMBL" id="KAK9697680.1"/>
    </source>
</evidence>
<organism evidence="3 4">
    <name type="scientific">Saponaria officinalis</name>
    <name type="common">Common soapwort</name>
    <name type="synonym">Lychnis saponaria</name>
    <dbReference type="NCBI Taxonomy" id="3572"/>
    <lineage>
        <taxon>Eukaryota</taxon>
        <taxon>Viridiplantae</taxon>
        <taxon>Streptophyta</taxon>
        <taxon>Embryophyta</taxon>
        <taxon>Tracheophyta</taxon>
        <taxon>Spermatophyta</taxon>
        <taxon>Magnoliopsida</taxon>
        <taxon>eudicotyledons</taxon>
        <taxon>Gunneridae</taxon>
        <taxon>Pentapetalae</taxon>
        <taxon>Caryophyllales</taxon>
        <taxon>Caryophyllaceae</taxon>
        <taxon>Caryophylleae</taxon>
        <taxon>Saponaria</taxon>
    </lineage>
</organism>
<name>A0AAW1J423_SAPOF</name>
<accession>A0AAW1J423</accession>